<feature type="transmembrane region" description="Helical" evidence="8">
    <location>
        <begin position="296"/>
        <end position="314"/>
    </location>
</feature>
<feature type="transmembrane region" description="Helical" evidence="8">
    <location>
        <begin position="389"/>
        <end position="408"/>
    </location>
</feature>
<dbReference type="InterPro" id="IPR003804">
    <property type="entry name" value="Lactate_perm"/>
</dbReference>
<keyword evidence="4 8" id="KW-1003">Cell membrane</keyword>
<protein>
    <recommendedName>
        <fullName evidence="8">L-lactate permease</fullName>
    </recommendedName>
</protein>
<comment type="subcellular location">
    <subcellularLocation>
        <location evidence="1 8">Cell membrane</location>
        <topology evidence="1 8">Multi-pass membrane protein</topology>
    </subcellularLocation>
</comment>
<comment type="caution">
    <text evidence="9">The sequence shown here is derived from an EMBL/GenBank/DDBJ whole genome shotgun (WGS) entry which is preliminary data.</text>
</comment>
<dbReference type="AlphaFoldDB" id="A0A368JIM9"/>
<sequence length="590" mass="63508">MKWTQVIDPLQNLTLSVLVAALPILFIFWALIIRKMKGYQASLLATVIAALLAILVYGMPVKLAVLSFAHGALYGLFPICWLVIMAVFLFNLTVKSGQFEIIKHFMASITSDRRLQALLIAFSFGSFLEGTAGFGAPVAITAAMLVGLGFNPLYASGICLIANTAPVAFGSIGIPITVASQVSGIPELPISQMVGRTLPILSIILPFYLVTIIAGFKKAKEVLPAVMVSGISFAFLQWFSSNYLGPSLPDVIAGLGSIICLMVFLRFWKPETVWRFANEPAPTFNTDVSYSSGQMLRAWSPFLVLTIMVIAWGVQPIKDVLNAVGMIQFEVPGLHNAIVGENGAVLPKIFKFNYLSAAGTAILIANLVVIPLIGLTYREAARIFISTLNQLKFPVLTIAAVLGFAYIVNDSGITLTLAAVLANTGFLFPFFAPILGWLGVFITGSDTSANALFSKLQYATAQSIGVDPVVTVAANVSGGVVGKMISPQSIAVAAAAGDLVGKESELFRFTVKHSFIMLTVICFITLAQAYVFQWVIPTYEMLSNQKTVVSPDASRGYLYLLILALVLVALIATIRVIAKKKTLRFHQSET</sequence>
<accession>A0A368JIM9</accession>
<dbReference type="GO" id="GO:0015295">
    <property type="term" value="F:solute:proton symporter activity"/>
    <property type="evidence" value="ECO:0007669"/>
    <property type="project" value="TreeGrafter"/>
</dbReference>
<feature type="transmembrane region" description="Helical" evidence="8">
    <location>
        <begin position="71"/>
        <end position="94"/>
    </location>
</feature>
<comment type="similarity">
    <text evidence="2 8">Belongs to the lactate permease family.</text>
</comment>
<dbReference type="RefSeq" id="WP_114408127.1">
    <property type="nucleotide sequence ID" value="NZ_QOWE01000019.1"/>
</dbReference>
<dbReference type="PANTHER" id="PTHR30003">
    <property type="entry name" value="L-LACTATE PERMEASE"/>
    <property type="match status" value="1"/>
</dbReference>
<organism evidence="9 10">
    <name type="scientific">Larkinella punicea</name>
    <dbReference type="NCBI Taxonomy" id="2315727"/>
    <lineage>
        <taxon>Bacteria</taxon>
        <taxon>Pseudomonadati</taxon>
        <taxon>Bacteroidota</taxon>
        <taxon>Cytophagia</taxon>
        <taxon>Cytophagales</taxon>
        <taxon>Spirosomataceae</taxon>
        <taxon>Larkinella</taxon>
    </lineage>
</organism>
<name>A0A368JIM9_9BACT</name>
<feature type="transmembrane region" description="Helical" evidence="8">
    <location>
        <begin position="556"/>
        <end position="578"/>
    </location>
</feature>
<reference evidence="9 10" key="1">
    <citation type="submission" date="2018-07" db="EMBL/GenBank/DDBJ databases">
        <title>Genome analysis of Larkinella rosea.</title>
        <authorList>
            <person name="Zhou Z."/>
            <person name="Wang G."/>
        </authorList>
    </citation>
    <scope>NUCLEOTIDE SEQUENCE [LARGE SCALE GENOMIC DNA]</scope>
    <source>
        <strain evidence="10">zzj9</strain>
    </source>
</reference>
<proteinExistence type="inferred from homology"/>
<dbReference type="GO" id="GO:0015129">
    <property type="term" value="F:lactate transmembrane transporter activity"/>
    <property type="evidence" value="ECO:0007669"/>
    <property type="project" value="UniProtKB-UniRule"/>
</dbReference>
<keyword evidence="10" id="KW-1185">Reference proteome</keyword>
<evidence type="ECO:0000256" key="7">
    <source>
        <dbReference type="ARBA" id="ARBA00023136"/>
    </source>
</evidence>
<dbReference type="GO" id="GO:0005886">
    <property type="term" value="C:plasma membrane"/>
    <property type="evidence" value="ECO:0007669"/>
    <property type="project" value="UniProtKB-SubCell"/>
</dbReference>
<keyword evidence="3 8" id="KW-0813">Transport</keyword>
<dbReference type="Pfam" id="PF02652">
    <property type="entry name" value="Lactate_perm"/>
    <property type="match status" value="1"/>
</dbReference>
<evidence type="ECO:0000256" key="2">
    <source>
        <dbReference type="ARBA" id="ARBA00010100"/>
    </source>
</evidence>
<evidence type="ECO:0000256" key="1">
    <source>
        <dbReference type="ARBA" id="ARBA00004651"/>
    </source>
</evidence>
<feature type="transmembrane region" description="Helical" evidence="8">
    <location>
        <begin position="251"/>
        <end position="268"/>
    </location>
</feature>
<feature type="transmembrane region" description="Helical" evidence="8">
    <location>
        <begin position="222"/>
        <end position="239"/>
    </location>
</feature>
<feature type="transmembrane region" description="Helical" evidence="8">
    <location>
        <begin position="515"/>
        <end position="536"/>
    </location>
</feature>
<feature type="transmembrane region" description="Helical" evidence="8">
    <location>
        <begin position="115"/>
        <end position="146"/>
    </location>
</feature>
<feature type="transmembrane region" description="Helical" evidence="8">
    <location>
        <begin position="420"/>
        <end position="442"/>
    </location>
</feature>
<gene>
    <name evidence="9" type="ORF">DUE52_21555</name>
</gene>
<dbReference type="NCBIfam" id="TIGR00795">
    <property type="entry name" value="lctP"/>
    <property type="match status" value="1"/>
</dbReference>
<evidence type="ECO:0000256" key="3">
    <source>
        <dbReference type="ARBA" id="ARBA00022448"/>
    </source>
</evidence>
<keyword evidence="5 8" id="KW-0812">Transmembrane</keyword>
<feature type="transmembrane region" description="Helical" evidence="8">
    <location>
        <begin position="354"/>
        <end position="377"/>
    </location>
</feature>
<evidence type="ECO:0000256" key="5">
    <source>
        <dbReference type="ARBA" id="ARBA00022692"/>
    </source>
</evidence>
<dbReference type="Proteomes" id="UP000253383">
    <property type="component" value="Unassembled WGS sequence"/>
</dbReference>
<evidence type="ECO:0000256" key="4">
    <source>
        <dbReference type="ARBA" id="ARBA00022475"/>
    </source>
</evidence>
<dbReference type="PANTHER" id="PTHR30003:SF0">
    <property type="entry name" value="GLYCOLATE PERMEASE GLCA-RELATED"/>
    <property type="match status" value="1"/>
</dbReference>
<evidence type="ECO:0000313" key="9">
    <source>
        <dbReference type="EMBL" id="RCR67392.1"/>
    </source>
</evidence>
<evidence type="ECO:0000256" key="8">
    <source>
        <dbReference type="RuleBase" id="RU365092"/>
    </source>
</evidence>
<dbReference type="OrthoDB" id="9761056at2"/>
<feature type="transmembrane region" description="Helical" evidence="8">
    <location>
        <begin position="39"/>
        <end position="59"/>
    </location>
</feature>
<feature type="transmembrane region" description="Helical" evidence="8">
    <location>
        <begin position="197"/>
        <end position="215"/>
    </location>
</feature>
<feature type="transmembrane region" description="Helical" evidence="8">
    <location>
        <begin position="12"/>
        <end position="32"/>
    </location>
</feature>
<evidence type="ECO:0000256" key="6">
    <source>
        <dbReference type="ARBA" id="ARBA00022989"/>
    </source>
</evidence>
<evidence type="ECO:0000313" key="10">
    <source>
        <dbReference type="Proteomes" id="UP000253383"/>
    </source>
</evidence>
<keyword evidence="6 8" id="KW-1133">Transmembrane helix</keyword>
<keyword evidence="7 8" id="KW-0472">Membrane</keyword>
<dbReference type="EMBL" id="QOWE01000019">
    <property type="protein sequence ID" value="RCR67392.1"/>
    <property type="molecule type" value="Genomic_DNA"/>
</dbReference>
<comment type="function">
    <text evidence="8">Uptake of L-lactate across the membrane. Can also transport D-lactate and glycolate.</text>
</comment>